<feature type="binding site" evidence="8">
    <location>
        <position position="302"/>
    </location>
    <ligand>
        <name>FAD</name>
        <dbReference type="ChEBI" id="CHEBI:57692"/>
    </ligand>
</feature>
<evidence type="ECO:0000259" key="9">
    <source>
        <dbReference type="PROSITE" id="PS51384"/>
    </source>
</evidence>
<feature type="binding site" evidence="8">
    <location>
        <position position="287"/>
    </location>
    <ligand>
        <name>FAD</name>
        <dbReference type="ChEBI" id="CHEBI:57692"/>
    </ligand>
</feature>
<dbReference type="PRINTS" id="PR00406">
    <property type="entry name" value="CYTB5RDTASE"/>
</dbReference>
<dbReference type="Gene3D" id="2.40.30.10">
    <property type="entry name" value="Translation factors"/>
    <property type="match status" value="1"/>
</dbReference>
<dbReference type="InterPro" id="IPR001709">
    <property type="entry name" value="Flavoprot_Pyr_Nucl_cyt_Rdtase"/>
</dbReference>
<dbReference type="AlphaFoldDB" id="A0AA88XPC7"/>
<protein>
    <recommendedName>
        <fullName evidence="3">cytochrome-b5 reductase</fullName>
        <ecNumber evidence="3">1.6.2.2</ecNumber>
    </recommendedName>
</protein>
<dbReference type="InterPro" id="IPR008333">
    <property type="entry name" value="Cbr1-like_FAD-bd_dom"/>
</dbReference>
<feature type="binding site" evidence="8">
    <location>
        <position position="304"/>
    </location>
    <ligand>
        <name>FAD</name>
        <dbReference type="ChEBI" id="CHEBI:57692"/>
    </ligand>
</feature>
<keyword evidence="4 8" id="KW-0285">Flavoprotein</keyword>
<accession>A0AA88XPC7</accession>
<organism evidence="10 11">
    <name type="scientific">Pinctada imbricata</name>
    <name type="common">Atlantic pearl-oyster</name>
    <name type="synonym">Pinctada martensii</name>
    <dbReference type="NCBI Taxonomy" id="66713"/>
    <lineage>
        <taxon>Eukaryota</taxon>
        <taxon>Metazoa</taxon>
        <taxon>Spiralia</taxon>
        <taxon>Lophotrochozoa</taxon>
        <taxon>Mollusca</taxon>
        <taxon>Bivalvia</taxon>
        <taxon>Autobranchia</taxon>
        <taxon>Pteriomorphia</taxon>
        <taxon>Pterioida</taxon>
        <taxon>Pterioidea</taxon>
        <taxon>Pteriidae</taxon>
        <taxon>Pinctada</taxon>
    </lineage>
</organism>
<dbReference type="InterPro" id="IPR019180">
    <property type="entry name" value="Oxidoreductase-like_N"/>
</dbReference>
<feature type="binding site" evidence="8">
    <location>
        <position position="312"/>
    </location>
    <ligand>
        <name>FAD</name>
        <dbReference type="ChEBI" id="CHEBI:57692"/>
    </ligand>
</feature>
<name>A0AA88XPC7_PINIB</name>
<dbReference type="InterPro" id="IPR017927">
    <property type="entry name" value="FAD-bd_FR_type"/>
</dbReference>
<dbReference type="PRINTS" id="PR00371">
    <property type="entry name" value="FPNCR"/>
</dbReference>
<evidence type="ECO:0000256" key="2">
    <source>
        <dbReference type="ARBA" id="ARBA00006105"/>
    </source>
</evidence>
<dbReference type="SUPFAM" id="SSF52343">
    <property type="entry name" value="Ferredoxin reductase-like, C-terminal NADP-linked domain"/>
    <property type="match status" value="1"/>
</dbReference>
<evidence type="ECO:0000256" key="7">
    <source>
        <dbReference type="ARBA" id="ARBA00023027"/>
    </source>
</evidence>
<sequence>MEDDIVSQSQCVKESCYLPCEPYMPNGTSYLQQEQVQHSEPLVSCQCIISAQENNPTCELNLPVKDTDLSCEPVRPADALPPCEPLRPPDVILPSEPVRPPDVILPSEPIRPPDVILPSEPVRPSDVILPSEPIRPPDVILPSEPVRPPDVILPSEPVRPSDVILPSEPVSPSDVILPSEPVRPSDSDCCGSGCIPCVFDIYDQEMKIWQRECERIQDKAYMNGDKRDSILLKEEYNDFTIESVTEETATSRRFRVRLPVGRSLGLNIGEHVIIRDVNKGLMVTRQYTPISDVTCKGYFDLIIKIYKEGKMSQCVKSWIPGSVIQLRGPYGEFVYYPNKYRSIQMLAAGTGIAPMAQVIQGILGNEDDDTIIKLHYACRTYKDILMKAELKEWKKYWNFSVIYVLSQEDTCGTDNQYAYGDVVYKGRMDVVYLTSQWEGRIQTDKDLVLVCGTTSFNKDMKKCCTDLGINIDNIFIF</sequence>
<dbReference type="SUPFAM" id="SSF63380">
    <property type="entry name" value="Riboflavin synthase domain-like"/>
    <property type="match status" value="1"/>
</dbReference>
<keyword evidence="7" id="KW-0520">NAD</keyword>
<dbReference type="Pfam" id="PF00175">
    <property type="entry name" value="NAD_binding_1"/>
    <property type="match status" value="1"/>
</dbReference>
<evidence type="ECO:0000256" key="6">
    <source>
        <dbReference type="ARBA" id="ARBA00023002"/>
    </source>
</evidence>
<feature type="binding site" evidence="8">
    <location>
        <position position="311"/>
    </location>
    <ligand>
        <name>FAD</name>
        <dbReference type="ChEBI" id="CHEBI:57692"/>
    </ligand>
</feature>
<evidence type="ECO:0000256" key="4">
    <source>
        <dbReference type="ARBA" id="ARBA00022630"/>
    </source>
</evidence>
<feature type="binding site" evidence="8">
    <location>
        <position position="310"/>
    </location>
    <ligand>
        <name>FAD</name>
        <dbReference type="ChEBI" id="CHEBI:57692"/>
    </ligand>
</feature>
<dbReference type="Pfam" id="PF00970">
    <property type="entry name" value="FAD_binding_6"/>
    <property type="match status" value="1"/>
</dbReference>
<dbReference type="InterPro" id="IPR001834">
    <property type="entry name" value="CBR-like"/>
</dbReference>
<evidence type="ECO:0000313" key="11">
    <source>
        <dbReference type="Proteomes" id="UP001186944"/>
    </source>
</evidence>
<dbReference type="PANTHER" id="PTHR19370:SF184">
    <property type="entry name" value="NADH-CYTOCHROME B5 REDUCTASE-LIKE"/>
    <property type="match status" value="1"/>
</dbReference>
<feature type="domain" description="FAD-binding FR-type" evidence="9">
    <location>
        <begin position="234"/>
        <end position="336"/>
    </location>
</feature>
<reference evidence="10" key="1">
    <citation type="submission" date="2019-08" db="EMBL/GenBank/DDBJ databases">
        <title>The improved chromosome-level genome for the pearl oyster Pinctada fucata martensii using PacBio sequencing and Hi-C.</title>
        <authorList>
            <person name="Zheng Z."/>
        </authorList>
    </citation>
    <scope>NUCLEOTIDE SEQUENCE</scope>
    <source>
        <strain evidence="10">ZZ-2019</strain>
        <tissue evidence="10">Adductor muscle</tissue>
    </source>
</reference>
<evidence type="ECO:0000256" key="5">
    <source>
        <dbReference type="ARBA" id="ARBA00022827"/>
    </source>
</evidence>
<dbReference type="InterPro" id="IPR039261">
    <property type="entry name" value="FNR_nucleotide-bd"/>
</dbReference>
<feature type="binding site" evidence="8">
    <location>
        <position position="285"/>
    </location>
    <ligand>
        <name>FAD</name>
        <dbReference type="ChEBI" id="CHEBI:57692"/>
    </ligand>
</feature>
<evidence type="ECO:0000313" key="10">
    <source>
        <dbReference type="EMBL" id="KAK3089762.1"/>
    </source>
</evidence>
<comment type="cofactor">
    <cofactor evidence="1 8">
        <name>FAD</name>
        <dbReference type="ChEBI" id="CHEBI:57692"/>
    </cofactor>
</comment>
<dbReference type="Pfam" id="PF09791">
    <property type="entry name" value="Oxidored-like"/>
    <property type="match status" value="1"/>
</dbReference>
<dbReference type="EMBL" id="VSWD01000010">
    <property type="protein sequence ID" value="KAK3089762.1"/>
    <property type="molecule type" value="Genomic_DNA"/>
</dbReference>
<gene>
    <name evidence="10" type="ORF">FSP39_006296</name>
</gene>
<comment type="similarity">
    <text evidence="2">Belongs to the flavoprotein pyridine nucleotide cytochrome reductase family.</text>
</comment>
<keyword evidence="5 8" id="KW-0274">FAD</keyword>
<evidence type="ECO:0000256" key="3">
    <source>
        <dbReference type="ARBA" id="ARBA00012011"/>
    </source>
</evidence>
<dbReference type="EC" id="1.6.2.2" evidence="3"/>
<dbReference type="InterPro" id="IPR017938">
    <property type="entry name" value="Riboflavin_synthase-like_b-brl"/>
</dbReference>
<comment type="caution">
    <text evidence="10">The sequence shown here is derived from an EMBL/GenBank/DDBJ whole genome shotgun (WGS) entry which is preliminary data.</text>
</comment>
<dbReference type="InterPro" id="IPR001433">
    <property type="entry name" value="OxRdtase_FAD/NAD-bd"/>
</dbReference>
<dbReference type="Gene3D" id="3.40.50.80">
    <property type="entry name" value="Nucleotide-binding domain of ferredoxin-NADP reductase (FNR) module"/>
    <property type="match status" value="1"/>
</dbReference>
<keyword evidence="6" id="KW-0560">Oxidoreductase</keyword>
<dbReference type="PANTHER" id="PTHR19370">
    <property type="entry name" value="NADH-CYTOCHROME B5 REDUCTASE"/>
    <property type="match status" value="1"/>
</dbReference>
<proteinExistence type="inferred from homology"/>
<dbReference type="PROSITE" id="PS51384">
    <property type="entry name" value="FAD_FR"/>
    <property type="match status" value="1"/>
</dbReference>
<keyword evidence="11" id="KW-1185">Reference proteome</keyword>
<dbReference type="GO" id="GO:0090524">
    <property type="term" value="F:cytochrome-b5 reductase activity, acting on NADH"/>
    <property type="evidence" value="ECO:0007669"/>
    <property type="project" value="UniProtKB-EC"/>
</dbReference>
<evidence type="ECO:0000256" key="1">
    <source>
        <dbReference type="ARBA" id="ARBA00001974"/>
    </source>
</evidence>
<evidence type="ECO:0000256" key="8">
    <source>
        <dbReference type="PIRSR" id="PIRSR601834-1"/>
    </source>
</evidence>
<dbReference type="CDD" id="cd06183">
    <property type="entry name" value="cyt_b5_reduct_like"/>
    <property type="match status" value="1"/>
</dbReference>
<dbReference type="Proteomes" id="UP001186944">
    <property type="component" value="Unassembled WGS sequence"/>
</dbReference>